<dbReference type="AlphaFoldDB" id="A0A6P1YMX0"/>
<keyword evidence="3" id="KW-0949">S-adenosyl-L-methionine</keyword>
<dbReference type="InterPro" id="IPR029063">
    <property type="entry name" value="SAM-dependent_MTases_sf"/>
</dbReference>
<dbReference type="PANTHER" id="PTHR43464">
    <property type="entry name" value="METHYLTRANSFERASE"/>
    <property type="match status" value="1"/>
</dbReference>
<dbReference type="KEGG" id="apra:G3A50_12755"/>
<dbReference type="RefSeq" id="WP_163075628.1">
    <property type="nucleotide sequence ID" value="NZ_CP048630.1"/>
</dbReference>
<keyword evidence="2 6" id="KW-0808">Transferase</keyword>
<dbReference type="GO" id="GO:0008168">
    <property type="term" value="F:methyltransferase activity"/>
    <property type="evidence" value="ECO:0007669"/>
    <property type="project" value="UniProtKB-KW"/>
</dbReference>
<dbReference type="Proteomes" id="UP000464751">
    <property type="component" value="Chromosome"/>
</dbReference>
<feature type="coiled-coil region" evidence="4">
    <location>
        <begin position="235"/>
        <end position="290"/>
    </location>
</feature>
<evidence type="ECO:0000256" key="2">
    <source>
        <dbReference type="ARBA" id="ARBA00022679"/>
    </source>
</evidence>
<reference evidence="6 7" key="1">
    <citation type="submission" date="2020-02" db="EMBL/GenBank/DDBJ databases">
        <authorList>
            <person name="Li G."/>
        </authorList>
    </citation>
    <scope>NUCLEOTIDE SEQUENCE [LARGE SCALE GENOMIC DNA]</scope>
    <source>
        <strain evidence="6 7">DSM 102029</strain>
    </source>
</reference>
<evidence type="ECO:0000313" key="7">
    <source>
        <dbReference type="Proteomes" id="UP000464751"/>
    </source>
</evidence>
<feature type="coiled-coil region" evidence="4">
    <location>
        <begin position="317"/>
        <end position="393"/>
    </location>
</feature>
<sequence>MDSTGEGTNSADVRQTVLERLHLYALAREFCRGYDVLDVDCGEGDGSALLAQVARSVVGVDPSPEAIAKARVRASGSGLRFEAGDALQMDLPAGSFDRVVCLSAPSGREALGPLIAMAAKRLRPGGQLILSVPERGSASGDAAADLDDLLKTEFAHRHVMSPRAIHGSILVPDGGSLPSGVVRFLTRDGLPDADVPRAAASILVASSVPITTTPGVLFFESDGSDDTPASPGERLQAALDTVDRLRAGVERHRREAERERQLADHEARRLEQARDEVARARRDADMLRAVVGQHLIAIGAQAVRAPDGDSQGKTGGLEDWRYLYDLSQERVARLEEELSVARQSLKLLNVAGEGGQGSSEIDTIGVRRLKRQAEEWQERYERLHGRIDSMVRKFTPRIWRKAVRKHLFGPAEEG</sequence>
<evidence type="ECO:0000313" key="6">
    <source>
        <dbReference type="EMBL" id="QIB34485.1"/>
    </source>
</evidence>
<dbReference type="Pfam" id="PF13649">
    <property type="entry name" value="Methyltransf_25"/>
    <property type="match status" value="1"/>
</dbReference>
<dbReference type="PANTHER" id="PTHR43464:SF19">
    <property type="entry name" value="UBIQUINONE BIOSYNTHESIS O-METHYLTRANSFERASE, MITOCHONDRIAL"/>
    <property type="match status" value="1"/>
</dbReference>
<keyword evidence="4" id="KW-0175">Coiled coil</keyword>
<name>A0A6P1YMX0_9HYPH</name>
<evidence type="ECO:0000256" key="3">
    <source>
        <dbReference type="ARBA" id="ARBA00022691"/>
    </source>
</evidence>
<feature type="domain" description="Methyltransferase" evidence="5">
    <location>
        <begin position="36"/>
        <end position="126"/>
    </location>
</feature>
<organism evidence="6 7">
    <name type="scientific">Ancylobacter pratisalsi</name>
    <dbReference type="NCBI Taxonomy" id="1745854"/>
    <lineage>
        <taxon>Bacteria</taxon>
        <taxon>Pseudomonadati</taxon>
        <taxon>Pseudomonadota</taxon>
        <taxon>Alphaproteobacteria</taxon>
        <taxon>Hyphomicrobiales</taxon>
        <taxon>Xanthobacteraceae</taxon>
        <taxon>Ancylobacter</taxon>
    </lineage>
</organism>
<keyword evidence="1 6" id="KW-0489">Methyltransferase</keyword>
<keyword evidence="7" id="KW-1185">Reference proteome</keyword>
<evidence type="ECO:0000256" key="1">
    <source>
        <dbReference type="ARBA" id="ARBA00022603"/>
    </source>
</evidence>
<gene>
    <name evidence="6" type="ORF">G3A50_12755</name>
</gene>
<evidence type="ECO:0000256" key="4">
    <source>
        <dbReference type="SAM" id="Coils"/>
    </source>
</evidence>
<evidence type="ECO:0000259" key="5">
    <source>
        <dbReference type="Pfam" id="PF13649"/>
    </source>
</evidence>
<dbReference type="EMBL" id="CP048630">
    <property type="protein sequence ID" value="QIB34485.1"/>
    <property type="molecule type" value="Genomic_DNA"/>
</dbReference>
<proteinExistence type="predicted"/>
<dbReference type="GO" id="GO:0032259">
    <property type="term" value="P:methylation"/>
    <property type="evidence" value="ECO:0007669"/>
    <property type="project" value="UniProtKB-KW"/>
</dbReference>
<dbReference type="CDD" id="cd02440">
    <property type="entry name" value="AdoMet_MTases"/>
    <property type="match status" value="1"/>
</dbReference>
<dbReference type="SUPFAM" id="SSF53335">
    <property type="entry name" value="S-adenosyl-L-methionine-dependent methyltransferases"/>
    <property type="match status" value="1"/>
</dbReference>
<dbReference type="Gene3D" id="3.40.50.150">
    <property type="entry name" value="Vaccinia Virus protein VP39"/>
    <property type="match status" value="1"/>
</dbReference>
<dbReference type="InterPro" id="IPR041698">
    <property type="entry name" value="Methyltransf_25"/>
</dbReference>
<accession>A0A6P1YMX0</accession>
<protein>
    <submittedName>
        <fullName evidence="6">Class I SAM-dependent methyltransferase</fullName>
    </submittedName>
</protein>